<dbReference type="InterPro" id="IPR000873">
    <property type="entry name" value="AMP-dep_synth/lig_dom"/>
</dbReference>
<dbReference type="GO" id="GO:0006629">
    <property type="term" value="P:lipid metabolic process"/>
    <property type="evidence" value="ECO:0007669"/>
    <property type="project" value="UniProtKB-KW"/>
</dbReference>
<evidence type="ECO:0000259" key="7">
    <source>
        <dbReference type="Pfam" id="PF00501"/>
    </source>
</evidence>
<evidence type="ECO:0000256" key="4">
    <source>
        <dbReference type="ARBA" id="ARBA00040004"/>
    </source>
</evidence>
<name>A0A8B7QG54_HIPAR</name>
<dbReference type="GO" id="GO:0050218">
    <property type="term" value="F:propionate-CoA ligase activity"/>
    <property type="evidence" value="ECO:0007669"/>
    <property type="project" value="TreeGrafter"/>
</dbReference>
<evidence type="ECO:0000256" key="2">
    <source>
        <dbReference type="ARBA" id="ARBA00013275"/>
    </source>
</evidence>
<accession>A0A8B7QG54</accession>
<sequence>MKEAHMRRYLSKKTGIFQFVEGMLNICYNAIDRHIENGKGDKIAIIYDSPVTNTKAAITYKEVLEQVSKLAGVLVNHGVKKGDTVVIYMPMIPQAIYTMLACARIGAIHSLIFGGFASKELSSRIDHAKETVPLAPGRDLDWDEEMAKAQSHDCVPVLSEHPLYILYTSGTTGLPKVFTLLGITLYGEIYVEVPKVVVTASFGIEPGRRVEYIPLLEEALRIGQHKPYKVLIYNRPNMGKPVGTPDAGAYFRVLAEHGVAALFTAPTAIRAIRQQDPGAALGKQYSLTRFKTLFVAGERCDVETLEWSKKVFRVPVLDHWWQTVMILDDNMQKLKARCLGNIVVKLPLPPGAFSGLWKNQEAFKHLYFEKFPGYYDTMDAGYMDEEGYLYVMSRVDDVINVAGHRISAGAIEESVLSHGTVADCAVVGKEDPLKGHVPLALCVLREGINTTEEQVLEEIVNHVRQSIGPVAAFRNAVFVKQLPKTRSGKIPRSALCALVNGKPYKVTPTIEDPSIFRHIEEVLKQTS</sequence>
<dbReference type="GO" id="GO:0005759">
    <property type="term" value="C:mitochondrial matrix"/>
    <property type="evidence" value="ECO:0007669"/>
    <property type="project" value="TreeGrafter"/>
</dbReference>
<keyword evidence="9" id="KW-1185">Reference proteome</keyword>
<organism evidence="9 10">
    <name type="scientific">Hipposideros armiger</name>
    <name type="common">Great Himalayan leaf-nosed bat</name>
    <dbReference type="NCBI Taxonomy" id="186990"/>
    <lineage>
        <taxon>Eukaryota</taxon>
        <taxon>Metazoa</taxon>
        <taxon>Chordata</taxon>
        <taxon>Craniata</taxon>
        <taxon>Vertebrata</taxon>
        <taxon>Euteleostomi</taxon>
        <taxon>Mammalia</taxon>
        <taxon>Eutheria</taxon>
        <taxon>Laurasiatheria</taxon>
        <taxon>Chiroptera</taxon>
        <taxon>Yinpterochiroptera</taxon>
        <taxon>Rhinolophoidea</taxon>
        <taxon>Hipposideridae</taxon>
        <taxon>Hipposideros</taxon>
    </lineage>
</organism>
<evidence type="ECO:0000256" key="5">
    <source>
        <dbReference type="ARBA" id="ARBA00042755"/>
    </source>
</evidence>
<evidence type="ECO:0000256" key="3">
    <source>
        <dbReference type="ARBA" id="ARBA00023098"/>
    </source>
</evidence>
<keyword evidence="3" id="KW-0443">Lipid metabolism</keyword>
<evidence type="ECO:0000259" key="8">
    <source>
        <dbReference type="Pfam" id="PF13193"/>
    </source>
</evidence>
<dbReference type="InterPro" id="IPR042099">
    <property type="entry name" value="ANL_N_sf"/>
</dbReference>
<comment type="catalytic activity">
    <reaction evidence="6">
        <text>butanoate + ATP + CoA = butanoyl-CoA + AMP + diphosphate</text>
        <dbReference type="Rhea" id="RHEA:46172"/>
        <dbReference type="ChEBI" id="CHEBI:17968"/>
        <dbReference type="ChEBI" id="CHEBI:30616"/>
        <dbReference type="ChEBI" id="CHEBI:33019"/>
        <dbReference type="ChEBI" id="CHEBI:57287"/>
        <dbReference type="ChEBI" id="CHEBI:57371"/>
        <dbReference type="ChEBI" id="CHEBI:456215"/>
    </reaction>
    <physiologicalReaction direction="left-to-right" evidence="6">
        <dbReference type="Rhea" id="RHEA:46173"/>
    </physiologicalReaction>
</comment>
<dbReference type="CTD" id="79611"/>
<evidence type="ECO:0000256" key="1">
    <source>
        <dbReference type="ARBA" id="ARBA00006432"/>
    </source>
</evidence>
<dbReference type="Pfam" id="PF00501">
    <property type="entry name" value="AMP-binding"/>
    <property type="match status" value="1"/>
</dbReference>
<protein>
    <recommendedName>
        <fullName evidence="4">Acyl-CoA synthetase short-chain family member 3, mitochondrial</fullName>
        <ecNumber evidence="2">6.2.1.1</ecNumber>
    </recommendedName>
    <alternativeName>
        <fullName evidence="5">Acetate--CoA ligase 3</fullName>
    </alternativeName>
</protein>
<dbReference type="OrthoDB" id="10253869at2759"/>
<dbReference type="GeneID" id="109376337"/>
<dbReference type="AlphaFoldDB" id="A0A8B7QG54"/>
<dbReference type="Proteomes" id="UP000694851">
    <property type="component" value="Unplaced"/>
</dbReference>
<feature type="domain" description="AMP-dependent synthetase/ligase" evidence="7">
    <location>
        <begin position="37"/>
        <end position="176"/>
    </location>
</feature>
<dbReference type="InterPro" id="IPR020845">
    <property type="entry name" value="AMP-binding_CS"/>
</dbReference>
<dbReference type="KEGG" id="hai:109376337"/>
<evidence type="ECO:0000313" key="9">
    <source>
        <dbReference type="Proteomes" id="UP000694851"/>
    </source>
</evidence>
<comment type="similarity">
    <text evidence="1">Belongs to the ATP-dependent AMP-binding enzyme family.</text>
</comment>
<dbReference type="EC" id="6.2.1.1" evidence="2"/>
<feature type="domain" description="AMP-binding enzyme C-terminal" evidence="8">
    <location>
        <begin position="411"/>
        <end position="489"/>
    </location>
</feature>
<dbReference type="PANTHER" id="PTHR43347">
    <property type="entry name" value="ACYL-COA SYNTHETASE"/>
    <property type="match status" value="1"/>
</dbReference>
<reference evidence="10" key="1">
    <citation type="submission" date="2025-08" db="UniProtKB">
        <authorList>
            <consortium name="RefSeq"/>
        </authorList>
    </citation>
    <scope>IDENTIFICATION</scope>
    <source>
        <tissue evidence="10">Muscle</tissue>
    </source>
</reference>
<dbReference type="RefSeq" id="XP_019487779.1">
    <property type="nucleotide sequence ID" value="XM_019632234.1"/>
</dbReference>
<dbReference type="PROSITE" id="PS00455">
    <property type="entry name" value="AMP_BINDING"/>
    <property type="match status" value="1"/>
</dbReference>
<evidence type="ECO:0000313" key="10">
    <source>
        <dbReference type="RefSeq" id="XP_019487779.1"/>
    </source>
</evidence>
<proteinExistence type="inferred from homology"/>
<dbReference type="PANTHER" id="PTHR43347:SF3">
    <property type="entry name" value="ACYL-COA SYNTHETASE SHORT-CHAIN FAMILY MEMBER 3, MITOCHONDRIAL"/>
    <property type="match status" value="1"/>
</dbReference>
<dbReference type="SUPFAM" id="SSF56801">
    <property type="entry name" value="Acetyl-CoA synthetase-like"/>
    <property type="match status" value="1"/>
</dbReference>
<dbReference type="Pfam" id="PF13193">
    <property type="entry name" value="AMP-binding_C"/>
    <property type="match status" value="1"/>
</dbReference>
<dbReference type="Gene3D" id="3.30.300.30">
    <property type="match status" value="1"/>
</dbReference>
<evidence type="ECO:0000256" key="6">
    <source>
        <dbReference type="ARBA" id="ARBA00047935"/>
    </source>
</evidence>
<dbReference type="InterPro" id="IPR025110">
    <property type="entry name" value="AMP-bd_C"/>
</dbReference>
<dbReference type="Gene3D" id="3.40.50.12780">
    <property type="entry name" value="N-terminal domain of ligase-like"/>
    <property type="match status" value="2"/>
</dbReference>
<dbReference type="InterPro" id="IPR045851">
    <property type="entry name" value="AMP-bd_C_sf"/>
</dbReference>
<gene>
    <name evidence="10" type="primary">ACSS3</name>
</gene>
<dbReference type="GO" id="GO:0003987">
    <property type="term" value="F:acetate-CoA ligase activity"/>
    <property type="evidence" value="ECO:0007669"/>
    <property type="project" value="UniProtKB-EC"/>
</dbReference>
<dbReference type="FunFam" id="3.30.300.30:FF:000017">
    <property type="entry name" value="Acyl-CoA synthetase short-chain family member 3"/>
    <property type="match status" value="1"/>
</dbReference>